<accession>A0ABP6RBA3</accession>
<dbReference type="EMBL" id="BAAAYG010000002">
    <property type="protein sequence ID" value="GAA3279401.1"/>
    <property type="molecule type" value="Genomic_DNA"/>
</dbReference>
<feature type="domain" description="Sulfatase-modifying factor enzyme-like" evidence="1">
    <location>
        <begin position="2"/>
        <end position="258"/>
    </location>
</feature>
<proteinExistence type="predicted"/>
<reference evidence="3" key="1">
    <citation type="journal article" date="2019" name="Int. J. Syst. Evol. Microbiol.">
        <title>The Global Catalogue of Microorganisms (GCM) 10K type strain sequencing project: providing services to taxonomists for standard genome sequencing and annotation.</title>
        <authorList>
            <consortium name="The Broad Institute Genomics Platform"/>
            <consortium name="The Broad Institute Genome Sequencing Center for Infectious Disease"/>
            <person name="Wu L."/>
            <person name="Ma J."/>
        </authorList>
    </citation>
    <scope>NUCLEOTIDE SEQUENCE [LARGE SCALE GENOMIC DNA]</scope>
    <source>
        <strain evidence="3">JCM 11483</strain>
    </source>
</reference>
<dbReference type="InterPro" id="IPR051043">
    <property type="entry name" value="Sulfatase_Mod_Factor_Kinase"/>
</dbReference>
<evidence type="ECO:0000259" key="1">
    <source>
        <dbReference type="Pfam" id="PF03781"/>
    </source>
</evidence>
<comment type="caution">
    <text evidence="2">The sequence shown here is derived from an EMBL/GenBank/DDBJ whole genome shotgun (WGS) entry which is preliminary data.</text>
</comment>
<organism evidence="2 3">
    <name type="scientific">Nesterenkonia halobia</name>
    <dbReference type="NCBI Taxonomy" id="37922"/>
    <lineage>
        <taxon>Bacteria</taxon>
        <taxon>Bacillati</taxon>
        <taxon>Actinomycetota</taxon>
        <taxon>Actinomycetes</taxon>
        <taxon>Micrococcales</taxon>
        <taxon>Micrococcaceae</taxon>
        <taxon>Nesterenkonia</taxon>
    </lineage>
</organism>
<evidence type="ECO:0000313" key="3">
    <source>
        <dbReference type="Proteomes" id="UP001501736"/>
    </source>
</evidence>
<protein>
    <submittedName>
        <fullName evidence="2">Formylglycine-generating enzyme family protein</fullName>
    </submittedName>
</protein>
<dbReference type="PANTHER" id="PTHR23150:SF19">
    <property type="entry name" value="FORMYLGLYCINE-GENERATING ENZYME"/>
    <property type="match status" value="1"/>
</dbReference>
<name>A0ABP6RBA3_9MICC</name>
<dbReference type="Proteomes" id="UP001501736">
    <property type="component" value="Unassembled WGS sequence"/>
</dbReference>
<dbReference type="InterPro" id="IPR016187">
    <property type="entry name" value="CTDL_fold"/>
</dbReference>
<keyword evidence="3" id="KW-1185">Reference proteome</keyword>
<dbReference type="SUPFAM" id="SSF56436">
    <property type="entry name" value="C-type lectin-like"/>
    <property type="match status" value="1"/>
</dbReference>
<dbReference type="InterPro" id="IPR005532">
    <property type="entry name" value="SUMF_dom"/>
</dbReference>
<dbReference type="PANTHER" id="PTHR23150">
    <property type="entry name" value="SULFATASE MODIFYING FACTOR 1, 2"/>
    <property type="match status" value="1"/>
</dbReference>
<dbReference type="Pfam" id="PF03781">
    <property type="entry name" value="FGE-sulfatase"/>
    <property type="match status" value="1"/>
</dbReference>
<evidence type="ECO:0000313" key="2">
    <source>
        <dbReference type="EMBL" id="GAA3279401.1"/>
    </source>
</evidence>
<dbReference type="Gene3D" id="3.90.1580.10">
    <property type="entry name" value="paralog of FGE (formylglycine-generating enzyme)"/>
    <property type="match status" value="1"/>
</dbReference>
<gene>
    <name evidence="2" type="ORF">GCM10020260_02520</name>
</gene>
<dbReference type="InterPro" id="IPR042095">
    <property type="entry name" value="SUMF_sf"/>
</dbReference>
<sequence length="262" mass="28130">MIGLSATTFRMGSEDELAYPADGEGPVREVAVGPFAIGAASVTVAEFAAFVAATGHRTDAETFGDSMVFAGRLTDELRASTPAVAEAPWWRQVRGATWFAPDGPDSTAAGREDHPVTHVSHRDAQAYAQWVGARLPTEAEWEYAARGGLDQQPYPWGAVRDPEGVRRMNIFPGDFPEDPHGEAGTMPARSFEPNGLGLYNTTGNVWEWTAGTFGATGNPVARGGSYMCHENYCRRYRTTGRTQATADTTLGHTGFRIAADVG</sequence>